<evidence type="ECO:0000256" key="1">
    <source>
        <dbReference type="SAM" id="Phobius"/>
    </source>
</evidence>
<organism evidence="2 3">
    <name type="scientific">Ligilactobacillus acidipiscis</name>
    <dbReference type="NCBI Taxonomy" id="89059"/>
    <lineage>
        <taxon>Bacteria</taxon>
        <taxon>Bacillati</taxon>
        <taxon>Bacillota</taxon>
        <taxon>Bacilli</taxon>
        <taxon>Lactobacillales</taxon>
        <taxon>Lactobacillaceae</taxon>
        <taxon>Ligilactobacillus</taxon>
    </lineage>
</organism>
<feature type="transmembrane region" description="Helical" evidence="1">
    <location>
        <begin position="253"/>
        <end position="275"/>
    </location>
</feature>
<dbReference type="Proteomes" id="UP000707535">
    <property type="component" value="Unassembled WGS sequence"/>
</dbReference>
<keyword evidence="1" id="KW-0472">Membrane</keyword>
<evidence type="ECO:0000313" key="3">
    <source>
        <dbReference type="Proteomes" id="UP000707535"/>
    </source>
</evidence>
<feature type="transmembrane region" description="Helical" evidence="1">
    <location>
        <begin position="6"/>
        <end position="25"/>
    </location>
</feature>
<keyword evidence="1" id="KW-1133">Transmembrane helix</keyword>
<feature type="transmembrane region" description="Helical" evidence="1">
    <location>
        <begin position="78"/>
        <end position="96"/>
    </location>
</feature>
<feature type="transmembrane region" description="Helical" evidence="1">
    <location>
        <begin position="218"/>
        <end position="241"/>
    </location>
</feature>
<dbReference type="EMBL" id="DYXG01000100">
    <property type="protein sequence ID" value="HJE97996.1"/>
    <property type="molecule type" value="Genomic_DNA"/>
</dbReference>
<gene>
    <name evidence="2" type="ORF">K8V00_10290</name>
</gene>
<evidence type="ECO:0008006" key="4">
    <source>
        <dbReference type="Google" id="ProtNLM"/>
    </source>
</evidence>
<reference evidence="2" key="2">
    <citation type="submission" date="2021-09" db="EMBL/GenBank/DDBJ databases">
        <authorList>
            <person name="Gilroy R."/>
        </authorList>
    </citation>
    <scope>NUCLEOTIDE SEQUENCE</scope>
    <source>
        <strain evidence="2">CHK174-6876</strain>
    </source>
</reference>
<proteinExistence type="predicted"/>
<feature type="transmembrane region" description="Helical" evidence="1">
    <location>
        <begin position="188"/>
        <end position="212"/>
    </location>
</feature>
<sequence length="311" mass="35244">MSAMQLARTIEVTFYAVYLLALLSLFKNKRYEQLFQFITCSLLGVSLELFSVNVFKTYHYYPHFFINLGDAAALKSCPLWVGLGWGLLMPLAIAAGKKISKNPFMIGMVAYVIVIGWDLIWDVIAIRTSNGLWLWTGTPVTLDITKTALYGIPWMNYLGYSAAIVPLTMITAFNDKKFSVQASNSKRLLFAFINYLEAIISFIVVVGIYAVINNFVSLFAIVAFLVLFVGTWLYALYRLFMTQQFNFFRNFDGAFLLQFGLSYLVSLLLGFYIGVFQDRPWLVIVHLLIMVLTLVFGVVSPKQKQAANFSL</sequence>
<comment type="caution">
    <text evidence="2">The sequence shown here is derived from an EMBL/GenBank/DDBJ whole genome shotgun (WGS) entry which is preliminary data.</text>
</comment>
<name>A0A921F9U3_9LACO</name>
<feature type="transmembrane region" description="Helical" evidence="1">
    <location>
        <begin position="148"/>
        <end position="167"/>
    </location>
</feature>
<evidence type="ECO:0000313" key="2">
    <source>
        <dbReference type="EMBL" id="HJE97996.1"/>
    </source>
</evidence>
<protein>
    <recommendedName>
        <fullName evidence="4">Carotenoid biosynthesis protein</fullName>
    </recommendedName>
</protein>
<dbReference type="AlphaFoldDB" id="A0A921F9U3"/>
<accession>A0A921F9U3</accession>
<feature type="transmembrane region" description="Helical" evidence="1">
    <location>
        <begin position="37"/>
        <end position="58"/>
    </location>
</feature>
<feature type="transmembrane region" description="Helical" evidence="1">
    <location>
        <begin position="281"/>
        <end position="299"/>
    </location>
</feature>
<feature type="transmembrane region" description="Helical" evidence="1">
    <location>
        <begin position="108"/>
        <end position="128"/>
    </location>
</feature>
<reference evidence="2" key="1">
    <citation type="journal article" date="2021" name="PeerJ">
        <title>Extensive microbial diversity within the chicken gut microbiome revealed by metagenomics and culture.</title>
        <authorList>
            <person name="Gilroy R."/>
            <person name="Ravi A."/>
            <person name="Getino M."/>
            <person name="Pursley I."/>
            <person name="Horton D.L."/>
            <person name="Alikhan N.F."/>
            <person name="Baker D."/>
            <person name="Gharbi K."/>
            <person name="Hall N."/>
            <person name="Watson M."/>
            <person name="Adriaenssens E.M."/>
            <person name="Foster-Nyarko E."/>
            <person name="Jarju S."/>
            <person name="Secka A."/>
            <person name="Antonio M."/>
            <person name="Oren A."/>
            <person name="Chaudhuri R.R."/>
            <person name="La Ragione R."/>
            <person name="Hildebrand F."/>
            <person name="Pallen M.J."/>
        </authorList>
    </citation>
    <scope>NUCLEOTIDE SEQUENCE</scope>
    <source>
        <strain evidence="2">CHK174-6876</strain>
    </source>
</reference>
<keyword evidence="1" id="KW-0812">Transmembrane</keyword>